<accession>A0A480ALU0</accession>
<dbReference type="InterPro" id="IPR029014">
    <property type="entry name" value="NiFe-Hase_large"/>
</dbReference>
<keyword evidence="2" id="KW-1185">Reference proteome</keyword>
<proteinExistence type="predicted"/>
<organism evidence="1 2">
    <name type="scientific">Pseudaquabacterium pictum</name>
    <dbReference type="NCBI Taxonomy" id="2315236"/>
    <lineage>
        <taxon>Bacteria</taxon>
        <taxon>Pseudomonadati</taxon>
        <taxon>Pseudomonadota</taxon>
        <taxon>Betaproteobacteria</taxon>
        <taxon>Burkholderiales</taxon>
        <taxon>Sphaerotilaceae</taxon>
        <taxon>Pseudaquabacterium</taxon>
    </lineage>
</organism>
<dbReference type="Proteomes" id="UP000301751">
    <property type="component" value="Unassembled WGS sequence"/>
</dbReference>
<evidence type="ECO:0000313" key="2">
    <source>
        <dbReference type="Proteomes" id="UP000301751"/>
    </source>
</evidence>
<dbReference type="RefSeq" id="WP_137732284.1">
    <property type="nucleotide sequence ID" value="NZ_BJCL01000003.1"/>
</dbReference>
<dbReference type="EMBL" id="BJCL01000003">
    <property type="protein sequence ID" value="GCL62534.1"/>
    <property type="molecule type" value="Genomic_DNA"/>
</dbReference>
<name>A0A480ALU0_9BURK</name>
<sequence length="387" mass="39739">MSLAGQLLLQPGAPLGHSLVSTRPAGLARWLRGQPAAALPGLLAGLFSLCGPVHHLGATLALRSAAGGQASPPGLGDRRRLQWHTLCTHLQHIALDWPRGLHGRSGPAPGTTDQGLALLAGSPLRLRAADAAIDDADVAAAARWLEAQVFRQPLPDWLAAWRHAPQPALQAWAQRHAGSGPVAAWLLAAEPSARQALPAMPALRVHADAAALHALAADLPAWGATPQWQGRCAETGPGARLADGAQALQCLTTPWLRLGARLADLAQLALPDDPANHLGAHRLSLGAEPAGPDAAIAWVETGRGLLLQAVQLAPGAAGPLVADVRVLAPTDWHAHPAGGWAQALSQLDADAPTAAVHALVAAYDPCVPCQITTAAPVRPATTEAADA</sequence>
<gene>
    <name evidence="1" type="ORF">AQPW35_16150</name>
</gene>
<reference evidence="2" key="1">
    <citation type="submission" date="2019-03" db="EMBL/GenBank/DDBJ databases">
        <title>Aquabacterium pictum sp.nov., the first bacteriochlorophyll a-containing freshwater bacterium in the genus Aquabacterium of the class Betaproteobacteria.</title>
        <authorList>
            <person name="Hirose S."/>
            <person name="Tank M."/>
            <person name="Hara E."/>
            <person name="Tamaki H."/>
            <person name="Takaichi S."/>
            <person name="Haruta S."/>
            <person name="Hanada S."/>
        </authorList>
    </citation>
    <scope>NUCLEOTIDE SEQUENCE [LARGE SCALE GENOMIC DNA]</scope>
    <source>
        <strain evidence="2">W35</strain>
    </source>
</reference>
<dbReference type="Gene3D" id="1.10.645.10">
    <property type="entry name" value="Cytochrome-c3 Hydrogenase, chain B"/>
    <property type="match status" value="1"/>
</dbReference>
<comment type="caution">
    <text evidence="1">The sequence shown here is derived from an EMBL/GenBank/DDBJ whole genome shotgun (WGS) entry which is preliminary data.</text>
</comment>
<evidence type="ECO:0000313" key="1">
    <source>
        <dbReference type="EMBL" id="GCL62534.1"/>
    </source>
</evidence>
<dbReference type="SUPFAM" id="SSF56762">
    <property type="entry name" value="HydB/Nqo4-like"/>
    <property type="match status" value="1"/>
</dbReference>
<protein>
    <submittedName>
        <fullName evidence="1">Hydrogenase assembly protein HupF</fullName>
    </submittedName>
</protein>
<dbReference type="AlphaFoldDB" id="A0A480ALU0"/>
<dbReference type="OrthoDB" id="9157196at2"/>